<dbReference type="EC" id="1.1.1.370" evidence="5"/>
<dbReference type="GO" id="GO:0016491">
    <property type="term" value="F:oxidoreductase activity"/>
    <property type="evidence" value="ECO:0007669"/>
    <property type="project" value="UniProtKB-KW"/>
</dbReference>
<comment type="caution">
    <text evidence="5">The sequence shown here is derived from an EMBL/GenBank/DDBJ whole genome shotgun (WGS) entry which is preliminary data.</text>
</comment>
<dbReference type="InterPro" id="IPR000683">
    <property type="entry name" value="Gfo/Idh/MocA-like_OxRdtase_N"/>
</dbReference>
<evidence type="ECO:0000313" key="5">
    <source>
        <dbReference type="EMBL" id="RIH74191.1"/>
    </source>
</evidence>
<dbReference type="InterPro" id="IPR036291">
    <property type="entry name" value="NAD(P)-bd_dom_sf"/>
</dbReference>
<dbReference type="Proteomes" id="UP000266089">
    <property type="component" value="Unassembled WGS sequence"/>
</dbReference>
<dbReference type="OrthoDB" id="9815825at2"/>
<dbReference type="GO" id="GO:0000166">
    <property type="term" value="F:nucleotide binding"/>
    <property type="evidence" value="ECO:0007669"/>
    <property type="project" value="InterPro"/>
</dbReference>
<organism evidence="5 6">
    <name type="scientific">Meiothermus taiwanensis</name>
    <dbReference type="NCBI Taxonomy" id="172827"/>
    <lineage>
        <taxon>Bacteria</taxon>
        <taxon>Thermotogati</taxon>
        <taxon>Deinococcota</taxon>
        <taxon>Deinococci</taxon>
        <taxon>Thermales</taxon>
        <taxon>Thermaceae</taxon>
        <taxon>Meiothermus</taxon>
    </lineage>
</organism>
<dbReference type="InterPro" id="IPR030827">
    <property type="entry name" value="Myo_inos_IolG"/>
</dbReference>
<proteinExistence type="inferred from homology"/>
<dbReference type="SUPFAM" id="SSF51735">
    <property type="entry name" value="NAD(P)-binding Rossmann-fold domains"/>
    <property type="match status" value="1"/>
</dbReference>
<dbReference type="InterPro" id="IPR055170">
    <property type="entry name" value="GFO_IDH_MocA-like_dom"/>
</dbReference>
<dbReference type="AlphaFoldDB" id="A0A399DV68"/>
<evidence type="ECO:0000259" key="4">
    <source>
        <dbReference type="Pfam" id="PF22725"/>
    </source>
</evidence>
<dbReference type="PANTHER" id="PTHR42840:SF3">
    <property type="entry name" value="BINDING ROSSMANN FOLD OXIDOREDUCTASE, PUTATIVE (AFU_ORTHOLOGUE AFUA_2G10240)-RELATED"/>
    <property type="match status" value="1"/>
</dbReference>
<name>A0A399DV68_9DEIN</name>
<dbReference type="Gene3D" id="3.30.360.10">
    <property type="entry name" value="Dihydrodipicolinate Reductase, domain 2"/>
    <property type="match status" value="1"/>
</dbReference>
<evidence type="ECO:0000256" key="1">
    <source>
        <dbReference type="ARBA" id="ARBA00010928"/>
    </source>
</evidence>
<keyword evidence="2 5" id="KW-0560">Oxidoreductase</keyword>
<comment type="similarity">
    <text evidence="1">Belongs to the Gfo/Idh/MocA family.</text>
</comment>
<feature type="domain" description="Gfo/Idh/MocA-like oxidoreductase N-terminal" evidence="3">
    <location>
        <begin position="5"/>
        <end position="124"/>
    </location>
</feature>
<feature type="domain" description="GFO/IDH/MocA-like oxidoreductase" evidence="4">
    <location>
        <begin position="132"/>
        <end position="251"/>
    </location>
</feature>
<dbReference type="EMBL" id="QWKX01000142">
    <property type="protein sequence ID" value="RIH74191.1"/>
    <property type="molecule type" value="Genomic_DNA"/>
</dbReference>
<evidence type="ECO:0000259" key="3">
    <source>
        <dbReference type="Pfam" id="PF01408"/>
    </source>
</evidence>
<evidence type="ECO:0000256" key="2">
    <source>
        <dbReference type="ARBA" id="ARBA00023002"/>
    </source>
</evidence>
<evidence type="ECO:0000313" key="6">
    <source>
        <dbReference type="Proteomes" id="UP000266089"/>
    </source>
</evidence>
<dbReference type="SUPFAM" id="SSF55347">
    <property type="entry name" value="Glyceraldehyde-3-phosphate dehydrogenase-like, C-terminal domain"/>
    <property type="match status" value="1"/>
</dbReference>
<sequence length="334" mass="36737">MSRSFGVALLGAGRMGMEHARTLLGIAEARVLAVADPNLQAAEAARLLLRAEKTYPDPEEAIHHPGVEAVVIATPTDTHARYIELSALAGKAIFCEKPVAKELGETRRVLEVVEQKGVPFQIGFQRRYDPPYAQAKRKIEAGEIGPVEQFIAVMRDPAPPPLEYLRTSGGLFVDMAIHDIDCARFLVGEVEEVQAWGAVRVDPRIGEVGDVDTTNLSLRFANGVLGVIQNSRRAVYGYDVRTEVFGARGKLVMDATPKTPLWQYGSGISADHYHFFMDRFKEAYRLELEAFFRSLSQGVAPTPGPRDALESLRIAVAATRSLREGRVVRLSEVV</sequence>
<accession>A0A399DV68</accession>
<reference evidence="5 6" key="1">
    <citation type="submission" date="2018-08" db="EMBL/GenBank/DDBJ databases">
        <title>Meiothermus cateniformans JCM 15151 genome sequencing project.</title>
        <authorList>
            <person name="Da Costa M.S."/>
            <person name="Albuquerque L."/>
            <person name="Raposo P."/>
            <person name="Froufe H.J.C."/>
            <person name="Barroso C.S."/>
            <person name="Egas C."/>
        </authorList>
    </citation>
    <scope>NUCLEOTIDE SEQUENCE [LARGE SCALE GENOMIC DNA]</scope>
    <source>
        <strain evidence="5 6">JCM 15151</strain>
    </source>
</reference>
<dbReference type="Gene3D" id="3.40.50.720">
    <property type="entry name" value="NAD(P)-binding Rossmann-like Domain"/>
    <property type="match status" value="1"/>
</dbReference>
<dbReference type="NCBIfam" id="TIGR04380">
    <property type="entry name" value="myo_inos_iolG"/>
    <property type="match status" value="1"/>
</dbReference>
<protein>
    <submittedName>
        <fullName evidence="5">Scyllo-inositol 2-dehydrogenase (NAD(+))</fullName>
        <ecNumber evidence="5">1.1.1.370</ecNumber>
    </submittedName>
</protein>
<dbReference type="Pfam" id="PF01408">
    <property type="entry name" value="GFO_IDH_MocA"/>
    <property type="match status" value="1"/>
</dbReference>
<gene>
    <name evidence="5" type="primary">iolX_4</name>
    <name evidence="5" type="ORF">Mcate_02807</name>
</gene>
<dbReference type="Pfam" id="PF22725">
    <property type="entry name" value="GFO_IDH_MocA_C3"/>
    <property type="match status" value="1"/>
</dbReference>
<dbReference type="PANTHER" id="PTHR42840">
    <property type="entry name" value="NAD(P)-BINDING ROSSMANN-FOLD SUPERFAMILY PROTEIN-RELATED"/>
    <property type="match status" value="1"/>
</dbReference>
<dbReference type="RefSeq" id="WP_051349787.1">
    <property type="nucleotide sequence ID" value="NZ_JBHSXZ010000007.1"/>
</dbReference>